<evidence type="ECO:0000256" key="3">
    <source>
        <dbReference type="ARBA" id="ARBA00023163"/>
    </source>
</evidence>
<gene>
    <name evidence="5" type="ORF">SAMN02745191_0527</name>
</gene>
<dbReference type="EMBL" id="FUWY01000001">
    <property type="protein sequence ID" value="SJZ41558.1"/>
    <property type="molecule type" value="Genomic_DNA"/>
</dbReference>
<organism evidence="5 6">
    <name type="scientific">Anaerorhabdus furcosa</name>
    <dbReference type="NCBI Taxonomy" id="118967"/>
    <lineage>
        <taxon>Bacteria</taxon>
        <taxon>Bacillati</taxon>
        <taxon>Bacillota</taxon>
        <taxon>Erysipelotrichia</taxon>
        <taxon>Erysipelotrichales</taxon>
        <taxon>Erysipelotrichaceae</taxon>
        <taxon>Anaerorhabdus</taxon>
    </lineage>
</organism>
<evidence type="ECO:0000259" key="4">
    <source>
        <dbReference type="PROSITE" id="PS50932"/>
    </source>
</evidence>
<protein>
    <submittedName>
        <fullName evidence="5">Transcriptional regulator, LacI family</fullName>
    </submittedName>
</protein>
<dbReference type="SUPFAM" id="SSF47413">
    <property type="entry name" value="lambda repressor-like DNA-binding domains"/>
    <property type="match status" value="1"/>
</dbReference>
<dbReference type="InterPro" id="IPR010982">
    <property type="entry name" value="Lambda_DNA-bd_dom_sf"/>
</dbReference>
<dbReference type="PROSITE" id="PS50932">
    <property type="entry name" value="HTH_LACI_2"/>
    <property type="match status" value="1"/>
</dbReference>
<dbReference type="CDD" id="cd01392">
    <property type="entry name" value="HTH_LacI"/>
    <property type="match status" value="1"/>
</dbReference>
<sequence>MSDKLTIKDIAKLSGTSKTTVSFYLNGKTEKMSLSTQERIREVIEKTNYEPNVIARSLNAKSIQLIGVIIGDITNSFANQIVKGIDNVAKEKNYQLIIGNSNYDFQMERKYIERMMAMGVDGFIVQPTIQFELVEKELLNRNKPIVYIDSQSRNSKGLWVKTNNYEAVLEATESIIQKGYENFIMITADPSVLTTRMERARGYEDALKIKNHQVKTMIVNSDTTSDEIKSFVHNSLTDKKTCIFVPNCWVLPKVFVAIKDYRDLMPDKLGLMGFDNLEWTEFSYPTISTIVQPAYDEGKTAARILIDRIEGINEEAPNQILKCKTNFCESIK</sequence>
<evidence type="ECO:0000313" key="6">
    <source>
        <dbReference type="Proteomes" id="UP000243297"/>
    </source>
</evidence>
<dbReference type="SUPFAM" id="SSF53822">
    <property type="entry name" value="Periplasmic binding protein-like I"/>
    <property type="match status" value="1"/>
</dbReference>
<dbReference type="STRING" id="118967.SAMN02745191_0527"/>
<dbReference type="AlphaFoldDB" id="A0A1T4KGK1"/>
<dbReference type="PANTHER" id="PTHR30146:SF154">
    <property type="entry name" value="TRANSCRIPTION REGULATOR, MEMBER OF GALR FAMILY"/>
    <property type="match status" value="1"/>
</dbReference>
<keyword evidence="3" id="KW-0804">Transcription</keyword>
<evidence type="ECO:0000313" key="5">
    <source>
        <dbReference type="EMBL" id="SJZ41558.1"/>
    </source>
</evidence>
<feature type="domain" description="HTH lacI-type" evidence="4">
    <location>
        <begin position="5"/>
        <end position="60"/>
    </location>
</feature>
<dbReference type="CDD" id="cd06283">
    <property type="entry name" value="PBP1_RegR_EndR_KdgR-like"/>
    <property type="match status" value="1"/>
</dbReference>
<keyword evidence="6" id="KW-1185">Reference proteome</keyword>
<dbReference type="Proteomes" id="UP000243297">
    <property type="component" value="Unassembled WGS sequence"/>
</dbReference>
<dbReference type="OrthoDB" id="9803256at2"/>
<proteinExistence type="predicted"/>
<dbReference type="Pfam" id="PF13407">
    <property type="entry name" value="Peripla_BP_4"/>
    <property type="match status" value="1"/>
</dbReference>
<dbReference type="GO" id="GO:0003700">
    <property type="term" value="F:DNA-binding transcription factor activity"/>
    <property type="evidence" value="ECO:0007669"/>
    <property type="project" value="TreeGrafter"/>
</dbReference>
<evidence type="ECO:0000256" key="1">
    <source>
        <dbReference type="ARBA" id="ARBA00023015"/>
    </source>
</evidence>
<dbReference type="GO" id="GO:0000976">
    <property type="term" value="F:transcription cis-regulatory region binding"/>
    <property type="evidence" value="ECO:0007669"/>
    <property type="project" value="TreeGrafter"/>
</dbReference>
<dbReference type="InterPro" id="IPR025997">
    <property type="entry name" value="SBP_2_dom"/>
</dbReference>
<reference evidence="6" key="1">
    <citation type="submission" date="2017-02" db="EMBL/GenBank/DDBJ databases">
        <authorList>
            <person name="Varghese N."/>
            <person name="Submissions S."/>
        </authorList>
    </citation>
    <scope>NUCLEOTIDE SEQUENCE [LARGE SCALE GENOMIC DNA]</scope>
    <source>
        <strain evidence="6">ATCC 25662</strain>
    </source>
</reference>
<dbReference type="InterPro" id="IPR028082">
    <property type="entry name" value="Peripla_BP_I"/>
</dbReference>
<keyword evidence="1" id="KW-0805">Transcription regulation</keyword>
<evidence type="ECO:0000256" key="2">
    <source>
        <dbReference type="ARBA" id="ARBA00023125"/>
    </source>
</evidence>
<dbReference type="RefSeq" id="WP_078710959.1">
    <property type="nucleotide sequence ID" value="NZ_FUWY01000001.1"/>
</dbReference>
<dbReference type="Gene3D" id="3.40.50.2300">
    <property type="match status" value="2"/>
</dbReference>
<keyword evidence="2" id="KW-0238">DNA-binding</keyword>
<dbReference type="Gene3D" id="1.10.260.40">
    <property type="entry name" value="lambda repressor-like DNA-binding domains"/>
    <property type="match status" value="1"/>
</dbReference>
<accession>A0A1T4KGK1</accession>
<dbReference type="Pfam" id="PF00356">
    <property type="entry name" value="LacI"/>
    <property type="match status" value="1"/>
</dbReference>
<dbReference type="InterPro" id="IPR000843">
    <property type="entry name" value="HTH_LacI"/>
</dbReference>
<name>A0A1T4KGK1_9FIRM</name>
<dbReference type="SMART" id="SM00354">
    <property type="entry name" value="HTH_LACI"/>
    <property type="match status" value="1"/>
</dbReference>
<dbReference type="PANTHER" id="PTHR30146">
    <property type="entry name" value="LACI-RELATED TRANSCRIPTIONAL REPRESSOR"/>
    <property type="match status" value="1"/>
</dbReference>